<protein>
    <submittedName>
        <fullName evidence="2">Uncharacterized protein</fullName>
    </submittedName>
</protein>
<organism evidence="2 3">
    <name type="scientific">Flavobacterium album</name>
    <dbReference type="NCBI Taxonomy" id="2175091"/>
    <lineage>
        <taxon>Bacteria</taxon>
        <taxon>Pseudomonadati</taxon>
        <taxon>Bacteroidota</taxon>
        <taxon>Flavobacteriia</taxon>
        <taxon>Flavobacteriales</taxon>
        <taxon>Flavobacteriaceae</taxon>
        <taxon>Flavobacterium</taxon>
    </lineage>
</organism>
<dbReference type="AlphaFoldDB" id="A0A2S1QWR6"/>
<evidence type="ECO:0000313" key="3">
    <source>
        <dbReference type="Proteomes" id="UP000244929"/>
    </source>
</evidence>
<feature type="region of interest" description="Disordered" evidence="1">
    <location>
        <begin position="1"/>
        <end position="22"/>
    </location>
</feature>
<gene>
    <name evidence="2" type="ORF">HYN59_06780</name>
</gene>
<accession>A0A2S1QWR6</accession>
<dbReference type="KEGG" id="falb:HYN59_06780"/>
<dbReference type="Proteomes" id="UP000244929">
    <property type="component" value="Chromosome"/>
</dbReference>
<evidence type="ECO:0000256" key="1">
    <source>
        <dbReference type="SAM" id="MobiDB-lite"/>
    </source>
</evidence>
<dbReference type="EMBL" id="CP029186">
    <property type="protein sequence ID" value="AWH84848.1"/>
    <property type="molecule type" value="Genomic_DNA"/>
</dbReference>
<sequence length="70" mass="7644">MSVALREGQKRHPRSLPAGKGRLAEGYSGWPNAAACGSGTPKLIPPENVKVYLNLLFMLLLSFIYSKKIT</sequence>
<evidence type="ECO:0000313" key="2">
    <source>
        <dbReference type="EMBL" id="AWH84848.1"/>
    </source>
</evidence>
<name>A0A2S1QWR6_9FLAO</name>
<reference evidence="2 3" key="1">
    <citation type="submission" date="2018-04" db="EMBL/GenBank/DDBJ databases">
        <title>Genome sequencing of Flavobacterium sp. HYN0059.</title>
        <authorList>
            <person name="Yi H."/>
            <person name="Baek C."/>
        </authorList>
    </citation>
    <scope>NUCLEOTIDE SEQUENCE [LARGE SCALE GENOMIC DNA]</scope>
    <source>
        <strain evidence="2 3">HYN0059</strain>
    </source>
</reference>
<proteinExistence type="predicted"/>
<keyword evidence="3" id="KW-1185">Reference proteome</keyword>